<dbReference type="AlphaFoldDB" id="A0A1Y0IE44"/>
<dbReference type="InterPro" id="IPR004843">
    <property type="entry name" value="Calcineurin-like_PHP"/>
</dbReference>
<gene>
    <name evidence="2" type="ORF">OLMES_4798</name>
</gene>
<dbReference type="Proteomes" id="UP000196027">
    <property type="component" value="Chromosome"/>
</dbReference>
<reference evidence="2 3" key="1">
    <citation type="submission" date="2017-05" db="EMBL/GenBank/DDBJ databases">
        <title>Genomic insights into alkan degradation activity of Oleiphilus messinensis.</title>
        <authorList>
            <person name="Kozyavkin S.A."/>
            <person name="Slesarev A.I."/>
            <person name="Golyshin P.N."/>
            <person name="Korzhenkov A."/>
            <person name="Golyshina O.N."/>
            <person name="Toshchakov S.V."/>
        </authorList>
    </citation>
    <scope>NUCLEOTIDE SEQUENCE [LARGE SCALE GENOMIC DNA]</scope>
    <source>
        <strain evidence="2 3">ME102</strain>
    </source>
</reference>
<dbReference type="PANTHER" id="PTHR46546">
    <property type="entry name" value="SHEWANELLA-LIKE PROTEIN PHOSPHATASE 1"/>
    <property type="match status" value="1"/>
</dbReference>
<dbReference type="Pfam" id="PF00149">
    <property type="entry name" value="Metallophos"/>
    <property type="match status" value="1"/>
</dbReference>
<protein>
    <submittedName>
        <fullName evidence="2">Metallophosphoesterase</fullName>
    </submittedName>
</protein>
<dbReference type="PANTHER" id="PTHR46546:SF4">
    <property type="entry name" value="SHEWANELLA-LIKE PROTEIN PHOSPHATASE 1"/>
    <property type="match status" value="1"/>
</dbReference>
<name>A0A1Y0IE44_9GAMM</name>
<dbReference type="KEGG" id="ome:OLMES_4798"/>
<dbReference type="Gene3D" id="3.60.21.10">
    <property type="match status" value="1"/>
</dbReference>
<evidence type="ECO:0000259" key="1">
    <source>
        <dbReference type="Pfam" id="PF00149"/>
    </source>
</evidence>
<feature type="domain" description="Calcineurin-like phosphoesterase" evidence="1">
    <location>
        <begin position="82"/>
        <end position="231"/>
    </location>
</feature>
<keyword evidence="3" id="KW-1185">Reference proteome</keyword>
<evidence type="ECO:0000313" key="3">
    <source>
        <dbReference type="Proteomes" id="UP000196027"/>
    </source>
</evidence>
<dbReference type="EMBL" id="CP021425">
    <property type="protein sequence ID" value="ARU58787.1"/>
    <property type="molecule type" value="Genomic_DNA"/>
</dbReference>
<accession>A0A1Y0IE44</accession>
<dbReference type="RefSeq" id="WP_232465192.1">
    <property type="nucleotide sequence ID" value="NZ_CP021425.1"/>
</dbReference>
<organism evidence="2 3">
    <name type="scientific">Oleiphilus messinensis</name>
    <dbReference type="NCBI Taxonomy" id="141451"/>
    <lineage>
        <taxon>Bacteria</taxon>
        <taxon>Pseudomonadati</taxon>
        <taxon>Pseudomonadota</taxon>
        <taxon>Gammaproteobacteria</taxon>
        <taxon>Oceanospirillales</taxon>
        <taxon>Oleiphilaceae</taxon>
        <taxon>Oleiphilus</taxon>
    </lineage>
</organism>
<proteinExistence type="predicted"/>
<dbReference type="SUPFAM" id="SSF56300">
    <property type="entry name" value="Metallo-dependent phosphatases"/>
    <property type="match status" value="1"/>
</dbReference>
<dbReference type="GO" id="GO:0016787">
    <property type="term" value="F:hydrolase activity"/>
    <property type="evidence" value="ECO:0007669"/>
    <property type="project" value="InterPro"/>
</dbReference>
<evidence type="ECO:0000313" key="2">
    <source>
        <dbReference type="EMBL" id="ARU58787.1"/>
    </source>
</evidence>
<sequence>MKDAKTLANKKNSQALVNVSHLPKYHGSKWIRRGLPTAAECWSLSEQHSAGKDGTDTKHLKNSLHRAVSLHPWKWPKRQVFFIADAHADAEAFVASLVASGGVRKTGPNDCDFKLTKEGRKGLFVIGGDCLDKGPSNLKLLDAIRHLMVSEAEVKLLAGNHDMRLLMGLRALSLKRDPRTEHLFVRMGPKVLPLLREIKQRYLSDKHALKGMPGVNECREKIFPSENWFNEFPEAAAWLMPEKSIERELDRLRKKVDGFEQACSDAGLTLQEVYAAALKASELFLEKKGEYAWFFKKMQLTHQEGSFLFIHAGLDDRITSIIEEESIDYLNALFQQQVKHDLFEFYYGPLANTMRTKYRKVDMPLTCHGVDRAYRLGVHAIIHGHVNRTEGQRIMMREGMIHIEGDVTMDRNSRKKEGLKGYGMGVTIIHPKGQVIGISNDYPYAKIFEPGHYLN</sequence>
<dbReference type="InterPro" id="IPR029052">
    <property type="entry name" value="Metallo-depent_PP-like"/>
</dbReference>